<protein>
    <submittedName>
        <fullName evidence="3">Uncharacterized protein</fullName>
    </submittedName>
</protein>
<keyword evidence="4" id="KW-1185">Reference proteome</keyword>
<dbReference type="GeneID" id="67015009"/>
<gene>
    <name evidence="3" type="ORF">ALTATR162_LOCUS3451</name>
</gene>
<comment type="caution">
    <text evidence="3">The sequence shown here is derived from an EMBL/GenBank/DDBJ whole genome shotgun (WGS) entry which is preliminary data.</text>
</comment>
<dbReference type="AlphaFoldDB" id="A0A8J2N047"/>
<feature type="region of interest" description="Disordered" evidence="2">
    <location>
        <begin position="1"/>
        <end position="30"/>
    </location>
</feature>
<proteinExistence type="predicted"/>
<dbReference type="Proteomes" id="UP000676310">
    <property type="component" value="Unassembled WGS sequence"/>
</dbReference>
<accession>A0A8J2N047</accession>
<evidence type="ECO:0000313" key="4">
    <source>
        <dbReference type="Proteomes" id="UP000676310"/>
    </source>
</evidence>
<keyword evidence="1" id="KW-0175">Coiled coil</keyword>
<organism evidence="3 4">
    <name type="scientific">Alternaria atra</name>
    <dbReference type="NCBI Taxonomy" id="119953"/>
    <lineage>
        <taxon>Eukaryota</taxon>
        <taxon>Fungi</taxon>
        <taxon>Dikarya</taxon>
        <taxon>Ascomycota</taxon>
        <taxon>Pezizomycotina</taxon>
        <taxon>Dothideomycetes</taxon>
        <taxon>Pleosporomycetidae</taxon>
        <taxon>Pleosporales</taxon>
        <taxon>Pleosporineae</taxon>
        <taxon>Pleosporaceae</taxon>
        <taxon>Alternaria</taxon>
        <taxon>Alternaria sect. Ulocladioides</taxon>
    </lineage>
</organism>
<dbReference type="EMBL" id="CAJRGZ010000016">
    <property type="protein sequence ID" value="CAG5154065.1"/>
    <property type="molecule type" value="Genomic_DNA"/>
</dbReference>
<name>A0A8J2N047_9PLEO</name>
<evidence type="ECO:0000256" key="1">
    <source>
        <dbReference type="SAM" id="Coils"/>
    </source>
</evidence>
<feature type="coiled-coil region" evidence="1">
    <location>
        <begin position="151"/>
        <end position="199"/>
    </location>
</feature>
<evidence type="ECO:0000256" key="2">
    <source>
        <dbReference type="SAM" id="MobiDB-lite"/>
    </source>
</evidence>
<reference evidence="3" key="1">
    <citation type="submission" date="2021-05" db="EMBL/GenBank/DDBJ databases">
        <authorList>
            <person name="Stam R."/>
        </authorList>
    </citation>
    <scope>NUCLEOTIDE SEQUENCE</scope>
    <source>
        <strain evidence="3">CS162</strain>
    </source>
</reference>
<sequence>MRIPTPKLPALFTRPPSIEGTGGDSHDDGLTSRRALFTDAVYETDLLEGLATEISDPWSNGITSLLSGTRPDQDVDYILLADADIKFPPSDYGTLTSPANTAEIWTCYSEDVSRAYVYLNHLISPVHPKLASTAAASKTAHTVNDLTNSAIQTILRQLDNTTMNAAQLTRKNTILRATIARYEQENEELEDMHRMLTNTYNAERRLCWCVGNDEGAYSESVIQRYGEGRFVKGGLHSWEMVGDGDDWVDEAADLRA</sequence>
<dbReference type="OrthoDB" id="10487149at2759"/>
<evidence type="ECO:0000313" key="3">
    <source>
        <dbReference type="EMBL" id="CAG5154065.1"/>
    </source>
</evidence>
<dbReference type="RefSeq" id="XP_043166992.1">
    <property type="nucleotide sequence ID" value="XM_043311057.1"/>
</dbReference>